<feature type="transmembrane region" description="Helical" evidence="1">
    <location>
        <begin position="27"/>
        <end position="47"/>
    </location>
</feature>
<feature type="transmembrane region" description="Helical" evidence="1">
    <location>
        <begin position="294"/>
        <end position="316"/>
    </location>
</feature>
<evidence type="ECO:0000256" key="1">
    <source>
        <dbReference type="SAM" id="Phobius"/>
    </source>
</evidence>
<gene>
    <name evidence="2" type="ORF">Krac_11900</name>
</gene>
<keyword evidence="3" id="KW-1185">Reference proteome</keyword>
<organism evidence="2 3">
    <name type="scientific">Ktedonobacter racemifer DSM 44963</name>
    <dbReference type="NCBI Taxonomy" id="485913"/>
    <lineage>
        <taxon>Bacteria</taxon>
        <taxon>Bacillati</taxon>
        <taxon>Chloroflexota</taxon>
        <taxon>Ktedonobacteria</taxon>
        <taxon>Ktedonobacterales</taxon>
        <taxon>Ktedonobacteraceae</taxon>
        <taxon>Ktedonobacter</taxon>
    </lineage>
</organism>
<feature type="transmembrane region" description="Helical" evidence="1">
    <location>
        <begin position="523"/>
        <end position="540"/>
    </location>
</feature>
<reference evidence="2 3" key="1">
    <citation type="journal article" date="2011" name="Stand. Genomic Sci.">
        <title>Non-contiguous finished genome sequence and contextual data of the filamentous soil bacterium Ktedonobacter racemifer type strain (SOSP1-21).</title>
        <authorList>
            <person name="Chang Y.J."/>
            <person name="Land M."/>
            <person name="Hauser L."/>
            <person name="Chertkov O."/>
            <person name="Del Rio T.G."/>
            <person name="Nolan M."/>
            <person name="Copeland A."/>
            <person name="Tice H."/>
            <person name="Cheng J.F."/>
            <person name="Lucas S."/>
            <person name="Han C."/>
            <person name="Goodwin L."/>
            <person name="Pitluck S."/>
            <person name="Ivanova N."/>
            <person name="Ovchinikova G."/>
            <person name="Pati A."/>
            <person name="Chen A."/>
            <person name="Palaniappan K."/>
            <person name="Mavromatis K."/>
            <person name="Liolios K."/>
            <person name="Brettin T."/>
            <person name="Fiebig A."/>
            <person name="Rohde M."/>
            <person name="Abt B."/>
            <person name="Goker M."/>
            <person name="Detter J.C."/>
            <person name="Woyke T."/>
            <person name="Bristow J."/>
            <person name="Eisen J.A."/>
            <person name="Markowitz V."/>
            <person name="Hugenholtz P."/>
            <person name="Kyrpides N.C."/>
            <person name="Klenk H.P."/>
            <person name="Lapidus A."/>
        </authorList>
    </citation>
    <scope>NUCLEOTIDE SEQUENCE [LARGE SCALE GENOMIC DNA]</scope>
    <source>
        <strain evidence="3">DSM 44963</strain>
    </source>
</reference>
<sequence>MLNKLLPISTPPSTGVKPQTRHSLWGLLWLAIATELLYLFLLAISPLPALHLSPTPLPTSYPWLVQPFQWLTSGLPALTLQFVELPALLFGATLLLFNVLYVLALRSLHTHRDIDMKGSRWLLFLLGSALLFGLTLLLLPRLFSDNVFTYIFAGRTLTSYHLDPFRTTPAQIPSDPSYPWILSSRHEASTYAPLWLYLSALITQLSASPAFLLLLFKGLALLTHLLNILLVWSILGRIAPSRRLVGTLLYAWNPLALIELAGNGHNEGLCMFLLLLGTWCLLRARQPRYAAGALLCFGLAVSTNLIALLVLPLYAWFSVDHTRNPWQIALAFTWRLLAMLLPTLLLFLPLWNGANTFFALTSAIDMAHFVHSPAGFLALPLRALFTWFAQLSHMPSYLNPVASADLTVRASATFVFVLIYMRQFGEIRDARLAVRQPLPEQFTRKIDPEGKLASIDTLVNGWTITIFWYLILVSGWFWPWYVLWLFWAVVLRRLDLFSITILMLTATALLLYAFTGFSRDPIATYQTAIIFGLPLVYLLIARIRGRHALE</sequence>
<feature type="transmembrane region" description="Helical" evidence="1">
    <location>
        <begin position="194"/>
        <end position="216"/>
    </location>
</feature>
<proteinExistence type="predicted"/>
<feature type="transmembrane region" description="Helical" evidence="1">
    <location>
        <begin position="264"/>
        <end position="282"/>
    </location>
</feature>
<dbReference type="InParanoid" id="D6TEB1"/>
<dbReference type="AlphaFoldDB" id="D6TEB1"/>
<comment type="caution">
    <text evidence="2">The sequence shown here is derived from an EMBL/GenBank/DDBJ whole genome shotgun (WGS) entry which is preliminary data.</text>
</comment>
<keyword evidence="1" id="KW-1133">Transmembrane helix</keyword>
<dbReference type="STRING" id="485913.Krac_11900"/>
<dbReference type="RefSeq" id="WP_007907499.1">
    <property type="nucleotide sequence ID" value="NZ_ADVG01000001.1"/>
</dbReference>
<dbReference type="Proteomes" id="UP000004508">
    <property type="component" value="Unassembled WGS sequence"/>
</dbReference>
<keyword evidence="1" id="KW-0472">Membrane</keyword>
<feature type="transmembrane region" description="Helical" evidence="1">
    <location>
        <begin position="87"/>
        <end position="109"/>
    </location>
</feature>
<evidence type="ECO:0000313" key="2">
    <source>
        <dbReference type="EMBL" id="EFH90284.1"/>
    </source>
</evidence>
<dbReference type="Pfam" id="PF26314">
    <property type="entry name" value="MptA_B_family"/>
    <property type="match status" value="1"/>
</dbReference>
<dbReference type="EMBL" id="ADVG01000001">
    <property type="protein sequence ID" value="EFH90284.1"/>
    <property type="molecule type" value="Genomic_DNA"/>
</dbReference>
<keyword evidence="1" id="KW-0812">Transmembrane</keyword>
<evidence type="ECO:0000313" key="3">
    <source>
        <dbReference type="Proteomes" id="UP000004508"/>
    </source>
</evidence>
<feature type="transmembrane region" description="Helical" evidence="1">
    <location>
        <begin position="121"/>
        <end position="139"/>
    </location>
</feature>
<feature type="transmembrane region" description="Helical" evidence="1">
    <location>
        <begin position="496"/>
        <end position="517"/>
    </location>
</feature>
<protein>
    <recommendedName>
        <fullName evidence="4">Glycosyltransferase RgtA/B/C/D-like domain-containing protein</fullName>
    </recommendedName>
</protein>
<feature type="transmembrane region" description="Helical" evidence="1">
    <location>
        <begin position="228"/>
        <end position="252"/>
    </location>
</feature>
<name>D6TEB1_KTERA</name>
<accession>D6TEB1</accession>
<feature type="transmembrane region" description="Helical" evidence="1">
    <location>
        <begin position="369"/>
        <end position="389"/>
    </location>
</feature>
<dbReference type="OrthoDB" id="138376at2"/>
<evidence type="ECO:0008006" key="4">
    <source>
        <dbReference type="Google" id="ProtNLM"/>
    </source>
</evidence>
<feature type="transmembrane region" description="Helical" evidence="1">
    <location>
        <begin position="466"/>
        <end position="489"/>
    </location>
</feature>
<feature type="transmembrane region" description="Helical" evidence="1">
    <location>
        <begin position="328"/>
        <end position="348"/>
    </location>
</feature>